<evidence type="ECO:0000256" key="1">
    <source>
        <dbReference type="SAM" id="MobiDB-lite"/>
    </source>
</evidence>
<reference evidence="2 3" key="1">
    <citation type="submission" date="2024-07" db="EMBL/GenBank/DDBJ databases">
        <title>Chromosome-level genome assembly of the water stick insect Ranatra chinensis (Heteroptera: Nepidae).</title>
        <authorList>
            <person name="Liu X."/>
        </authorList>
    </citation>
    <scope>NUCLEOTIDE SEQUENCE [LARGE SCALE GENOMIC DNA]</scope>
    <source>
        <strain evidence="2">Cailab_2021Rc</strain>
        <tissue evidence="2">Muscle</tissue>
    </source>
</reference>
<feature type="compositionally biased region" description="Polar residues" evidence="1">
    <location>
        <begin position="46"/>
        <end position="57"/>
    </location>
</feature>
<protein>
    <submittedName>
        <fullName evidence="2">Uncharacterized protein</fullName>
    </submittedName>
</protein>
<feature type="region of interest" description="Disordered" evidence="1">
    <location>
        <begin position="80"/>
        <end position="115"/>
    </location>
</feature>
<organism evidence="2 3">
    <name type="scientific">Ranatra chinensis</name>
    <dbReference type="NCBI Taxonomy" id="642074"/>
    <lineage>
        <taxon>Eukaryota</taxon>
        <taxon>Metazoa</taxon>
        <taxon>Ecdysozoa</taxon>
        <taxon>Arthropoda</taxon>
        <taxon>Hexapoda</taxon>
        <taxon>Insecta</taxon>
        <taxon>Pterygota</taxon>
        <taxon>Neoptera</taxon>
        <taxon>Paraneoptera</taxon>
        <taxon>Hemiptera</taxon>
        <taxon>Heteroptera</taxon>
        <taxon>Panheteroptera</taxon>
        <taxon>Nepomorpha</taxon>
        <taxon>Nepidae</taxon>
        <taxon>Ranatrinae</taxon>
        <taxon>Ranatra</taxon>
    </lineage>
</organism>
<sequence>MGAGVGEKWRGGMRDAIGFSRQPSGPSATPCERPGGGGTGAHSSGERTNPPQSTSNLRCLSVGTWSASLTLEFKLHNEHPDTRRRLRGSCPARRSQFLADGQRQKRSSSPHSEDIRLPSEMLTMSTLMMPAATVTTMTNPAPIPVAQPVKIEPKFVLNHNAGIINKAGKLAFEHYAVTICLYQNFHQYSIN</sequence>
<proteinExistence type="predicted"/>
<accession>A0ABD0Y5R0</accession>
<evidence type="ECO:0000313" key="3">
    <source>
        <dbReference type="Proteomes" id="UP001558652"/>
    </source>
</evidence>
<keyword evidence="3" id="KW-1185">Reference proteome</keyword>
<dbReference type="EMBL" id="JBFDAA010000013">
    <property type="protein sequence ID" value="KAL1122750.1"/>
    <property type="molecule type" value="Genomic_DNA"/>
</dbReference>
<dbReference type="Proteomes" id="UP001558652">
    <property type="component" value="Unassembled WGS sequence"/>
</dbReference>
<dbReference type="AlphaFoldDB" id="A0ABD0Y5R0"/>
<feature type="region of interest" description="Disordered" evidence="1">
    <location>
        <begin position="1"/>
        <end position="57"/>
    </location>
</feature>
<comment type="caution">
    <text evidence="2">The sequence shown here is derived from an EMBL/GenBank/DDBJ whole genome shotgun (WGS) entry which is preliminary data.</text>
</comment>
<name>A0ABD0Y5R0_9HEMI</name>
<evidence type="ECO:0000313" key="2">
    <source>
        <dbReference type="EMBL" id="KAL1122750.1"/>
    </source>
</evidence>
<gene>
    <name evidence="2" type="ORF">AAG570_003077</name>
</gene>